<dbReference type="SMART" id="SM00336">
    <property type="entry name" value="BBOX"/>
    <property type="match status" value="1"/>
</dbReference>
<gene>
    <name evidence="7" type="ORF">N323_06691</name>
</gene>
<dbReference type="InterPro" id="IPR013083">
    <property type="entry name" value="Znf_RING/FYVE/PHD"/>
</dbReference>
<dbReference type="OrthoDB" id="9049620at2759"/>
<evidence type="ECO:0000259" key="6">
    <source>
        <dbReference type="PROSITE" id="PS50119"/>
    </source>
</evidence>
<dbReference type="Pfam" id="PF15227">
    <property type="entry name" value="zf-C3HC4_4"/>
    <property type="match status" value="1"/>
</dbReference>
<dbReference type="CDD" id="cd19762">
    <property type="entry name" value="Bbox2_TRIM7-like"/>
    <property type="match status" value="1"/>
</dbReference>
<dbReference type="InterPro" id="IPR050143">
    <property type="entry name" value="TRIM/RBCC"/>
</dbReference>
<evidence type="ECO:0000256" key="4">
    <source>
        <dbReference type="PROSITE-ProRule" id="PRU00024"/>
    </source>
</evidence>
<dbReference type="CDD" id="cd16594">
    <property type="entry name" value="RING-HC_TRIM7-like_C-IV"/>
    <property type="match status" value="1"/>
</dbReference>
<evidence type="ECO:0000256" key="3">
    <source>
        <dbReference type="ARBA" id="ARBA00022833"/>
    </source>
</evidence>
<dbReference type="Pfam" id="PF00643">
    <property type="entry name" value="zf-B_box"/>
    <property type="match status" value="1"/>
</dbReference>
<protein>
    <submittedName>
        <fullName evidence="7">Zinc finger protein RFP</fullName>
    </submittedName>
</protein>
<sequence length="247" mass="28567">MAARMSVENLQDEASCSICLELFQDPVSIHCGHSFCRACITRSWEGLTTNFCCPRCRETVPQQSLRPNWELANIIQVTKSLNLQPVREVEGGENLCKEHQEALKLFCEDEERLICVVCDKSKVHRNHSVVPMGEAAQEYKERIQTQLQFLKLEQKSLQYAVEDREDRVQRYTVEAEKQKIVTEYKQLHKFLEKQESSLLAQLEQLDTEIINVHKGILTRLLEETTSLGTLIGEMERICQQPDCELLK</sequence>
<dbReference type="AlphaFoldDB" id="A0A091LXM5"/>
<dbReference type="PROSITE" id="PS00518">
    <property type="entry name" value="ZF_RING_1"/>
    <property type="match status" value="1"/>
</dbReference>
<dbReference type="PROSITE" id="PS50089">
    <property type="entry name" value="ZF_RING_2"/>
    <property type="match status" value="1"/>
</dbReference>
<feature type="non-terminal residue" evidence="7">
    <location>
        <position position="247"/>
    </location>
</feature>
<feature type="domain" description="B box-type" evidence="6">
    <location>
        <begin position="91"/>
        <end position="132"/>
    </location>
</feature>
<dbReference type="EMBL" id="KL299817">
    <property type="protein sequence ID" value="KFP51061.1"/>
    <property type="molecule type" value="Genomic_DNA"/>
</dbReference>
<dbReference type="Gene3D" id="3.30.160.60">
    <property type="entry name" value="Classic Zinc Finger"/>
    <property type="match status" value="1"/>
</dbReference>
<dbReference type="SUPFAM" id="SSF57850">
    <property type="entry name" value="RING/U-box"/>
    <property type="match status" value="1"/>
</dbReference>
<keyword evidence="3" id="KW-0862">Zinc</keyword>
<dbReference type="SMART" id="SM00184">
    <property type="entry name" value="RING"/>
    <property type="match status" value="1"/>
</dbReference>
<dbReference type="Proteomes" id="UP000053745">
    <property type="component" value="Unassembled WGS sequence"/>
</dbReference>
<reference evidence="7 8" key="1">
    <citation type="submission" date="2014-04" db="EMBL/GenBank/DDBJ databases">
        <title>Genome evolution of avian class.</title>
        <authorList>
            <person name="Zhang G."/>
            <person name="Li C."/>
        </authorList>
    </citation>
    <scope>NUCLEOTIDE SEQUENCE [LARGE SCALE GENOMIC DNA]</scope>
    <source>
        <strain evidence="7">BGI_N323</strain>
    </source>
</reference>
<accession>A0A091LXM5</accession>
<organism evidence="7 8">
    <name type="scientific">Cathartes aura</name>
    <name type="common">Turkey vulture</name>
    <name type="synonym">Vultur aura</name>
    <dbReference type="NCBI Taxonomy" id="43455"/>
    <lineage>
        <taxon>Eukaryota</taxon>
        <taxon>Metazoa</taxon>
        <taxon>Chordata</taxon>
        <taxon>Craniata</taxon>
        <taxon>Vertebrata</taxon>
        <taxon>Euteleostomi</taxon>
        <taxon>Archelosauria</taxon>
        <taxon>Archosauria</taxon>
        <taxon>Dinosauria</taxon>
        <taxon>Saurischia</taxon>
        <taxon>Theropoda</taxon>
        <taxon>Coelurosauria</taxon>
        <taxon>Aves</taxon>
        <taxon>Neognathae</taxon>
        <taxon>Neoaves</taxon>
        <taxon>Telluraves</taxon>
        <taxon>Accipitrimorphae</taxon>
        <taxon>Accipitriformes</taxon>
        <taxon>Cathartidae</taxon>
        <taxon>Cathartes</taxon>
    </lineage>
</organism>
<proteinExistence type="predicted"/>
<dbReference type="Gene3D" id="3.30.40.10">
    <property type="entry name" value="Zinc/RING finger domain, C3HC4 (zinc finger)"/>
    <property type="match status" value="1"/>
</dbReference>
<keyword evidence="1" id="KW-0479">Metal-binding</keyword>
<dbReference type="PANTHER" id="PTHR24103">
    <property type="entry name" value="E3 UBIQUITIN-PROTEIN LIGASE TRIM"/>
    <property type="match status" value="1"/>
</dbReference>
<evidence type="ECO:0000259" key="5">
    <source>
        <dbReference type="PROSITE" id="PS50089"/>
    </source>
</evidence>
<dbReference type="InterPro" id="IPR017907">
    <property type="entry name" value="Znf_RING_CS"/>
</dbReference>
<dbReference type="PROSITE" id="PS50119">
    <property type="entry name" value="ZF_BBOX"/>
    <property type="match status" value="1"/>
</dbReference>
<name>A0A091LXM5_CATAU</name>
<feature type="domain" description="RING-type" evidence="5">
    <location>
        <begin position="16"/>
        <end position="57"/>
    </location>
</feature>
<dbReference type="InterPro" id="IPR001841">
    <property type="entry name" value="Znf_RING"/>
</dbReference>
<evidence type="ECO:0000256" key="2">
    <source>
        <dbReference type="ARBA" id="ARBA00022771"/>
    </source>
</evidence>
<dbReference type="SUPFAM" id="SSF57845">
    <property type="entry name" value="B-box zinc-binding domain"/>
    <property type="match status" value="1"/>
</dbReference>
<evidence type="ECO:0000313" key="8">
    <source>
        <dbReference type="Proteomes" id="UP000053745"/>
    </source>
</evidence>
<evidence type="ECO:0000256" key="1">
    <source>
        <dbReference type="ARBA" id="ARBA00022723"/>
    </source>
</evidence>
<evidence type="ECO:0000313" key="7">
    <source>
        <dbReference type="EMBL" id="KFP51061.1"/>
    </source>
</evidence>
<dbReference type="InterPro" id="IPR000315">
    <property type="entry name" value="Znf_B-box"/>
</dbReference>
<keyword evidence="2 4" id="KW-0863">Zinc-finger</keyword>
<dbReference type="GO" id="GO:0008270">
    <property type="term" value="F:zinc ion binding"/>
    <property type="evidence" value="ECO:0007669"/>
    <property type="project" value="UniProtKB-KW"/>
</dbReference>
<keyword evidence="8" id="KW-1185">Reference proteome</keyword>